<evidence type="ECO:0000256" key="5">
    <source>
        <dbReference type="ARBA" id="ARBA00022840"/>
    </source>
</evidence>
<dbReference type="GO" id="GO:0006000">
    <property type="term" value="P:fructose metabolic process"/>
    <property type="evidence" value="ECO:0007669"/>
    <property type="project" value="UniProtKB-ARBA"/>
</dbReference>
<keyword evidence="2" id="KW-0808">Transferase</keyword>
<organism evidence="7">
    <name type="scientific">metagenome</name>
    <dbReference type="NCBI Taxonomy" id="256318"/>
    <lineage>
        <taxon>unclassified sequences</taxon>
        <taxon>metagenomes</taxon>
    </lineage>
</organism>
<keyword evidence="4 7" id="KW-0418">Kinase</keyword>
<name>A0A2P2C548_9ZZZZ</name>
<dbReference type="PROSITE" id="PS00583">
    <property type="entry name" value="PFKB_KINASES_1"/>
    <property type="match status" value="1"/>
</dbReference>
<dbReference type="PRINTS" id="PR00990">
    <property type="entry name" value="RIBOKINASE"/>
</dbReference>
<dbReference type="InterPro" id="IPR002173">
    <property type="entry name" value="Carboh/pur_kinase_PfkB_CS"/>
</dbReference>
<evidence type="ECO:0000256" key="4">
    <source>
        <dbReference type="ARBA" id="ARBA00022777"/>
    </source>
</evidence>
<dbReference type="GO" id="GO:0005524">
    <property type="term" value="F:ATP binding"/>
    <property type="evidence" value="ECO:0007669"/>
    <property type="project" value="UniProtKB-KW"/>
</dbReference>
<dbReference type="PANTHER" id="PTHR43085">
    <property type="entry name" value="HEXOKINASE FAMILY MEMBER"/>
    <property type="match status" value="1"/>
</dbReference>
<feature type="domain" description="Carbohydrate kinase PfkB" evidence="6">
    <location>
        <begin position="1"/>
        <end position="274"/>
    </location>
</feature>
<protein>
    <submittedName>
        <fullName evidence="7">Ribokinase</fullName>
    </submittedName>
</protein>
<keyword evidence="5" id="KW-0067">ATP-binding</keyword>
<accession>A0A2P2C548</accession>
<dbReference type="Pfam" id="PF00294">
    <property type="entry name" value="PfkB"/>
    <property type="match status" value="1"/>
</dbReference>
<dbReference type="GO" id="GO:0008865">
    <property type="term" value="F:fructokinase activity"/>
    <property type="evidence" value="ECO:0007669"/>
    <property type="project" value="UniProtKB-ARBA"/>
</dbReference>
<evidence type="ECO:0000313" key="7">
    <source>
        <dbReference type="EMBL" id="CUR57147.1"/>
    </source>
</evidence>
<evidence type="ECO:0000256" key="3">
    <source>
        <dbReference type="ARBA" id="ARBA00022741"/>
    </source>
</evidence>
<dbReference type="InterPro" id="IPR029056">
    <property type="entry name" value="Ribokinase-like"/>
</dbReference>
<dbReference type="InterPro" id="IPR050306">
    <property type="entry name" value="PfkB_Carbo_kinase"/>
</dbReference>
<dbReference type="PROSITE" id="PS00584">
    <property type="entry name" value="PFKB_KINASES_2"/>
    <property type="match status" value="1"/>
</dbReference>
<dbReference type="InterPro" id="IPR002139">
    <property type="entry name" value="Ribo/fructo_kinase"/>
</dbReference>
<gene>
    <name evidence="7" type="ORF">NOCA2390055</name>
</gene>
<keyword evidence="3" id="KW-0547">Nucleotide-binding</keyword>
<dbReference type="EMBL" id="CZKA01000033">
    <property type="protein sequence ID" value="CUR57147.1"/>
    <property type="molecule type" value="Genomic_DNA"/>
</dbReference>
<dbReference type="Gene3D" id="3.40.1190.20">
    <property type="match status" value="1"/>
</dbReference>
<evidence type="ECO:0000256" key="1">
    <source>
        <dbReference type="ARBA" id="ARBA00010688"/>
    </source>
</evidence>
<dbReference type="PANTHER" id="PTHR43085:SF1">
    <property type="entry name" value="PSEUDOURIDINE KINASE-RELATED"/>
    <property type="match status" value="1"/>
</dbReference>
<evidence type="ECO:0000256" key="2">
    <source>
        <dbReference type="ARBA" id="ARBA00022679"/>
    </source>
</evidence>
<reference evidence="7" key="1">
    <citation type="submission" date="2015-08" db="EMBL/GenBank/DDBJ databases">
        <authorList>
            <person name="Babu N.S."/>
            <person name="Beckwith C.J."/>
            <person name="Beseler K.G."/>
            <person name="Brison A."/>
            <person name="Carone J.V."/>
            <person name="Caskin T.P."/>
            <person name="Diamond M."/>
            <person name="Durham M.E."/>
            <person name="Foxe J.M."/>
            <person name="Go M."/>
            <person name="Henderson B.A."/>
            <person name="Jones I.B."/>
            <person name="McGettigan J.A."/>
            <person name="Micheletti S.J."/>
            <person name="Nasrallah M.E."/>
            <person name="Ortiz D."/>
            <person name="Piller C.R."/>
            <person name="Privatt S.R."/>
            <person name="Schneider S.L."/>
            <person name="Sharp S."/>
            <person name="Smith T.C."/>
            <person name="Stanton J.D."/>
            <person name="Ullery H.E."/>
            <person name="Wilson R.J."/>
            <person name="Serrano M.G."/>
            <person name="Buck G."/>
            <person name="Lee V."/>
            <person name="Wang Y."/>
            <person name="Carvalho R."/>
            <person name="Voegtly L."/>
            <person name="Shi R."/>
            <person name="Duckworth R."/>
            <person name="Johnson A."/>
            <person name="Loviza R."/>
            <person name="Walstead R."/>
            <person name="Shah Z."/>
            <person name="Kiflezghi M."/>
            <person name="Wade K."/>
            <person name="Ball S.L."/>
            <person name="Bradley K.W."/>
            <person name="Asai D.J."/>
            <person name="Bowman C.A."/>
            <person name="Russell D.A."/>
            <person name="Pope W.H."/>
            <person name="Jacobs-Sera D."/>
            <person name="Hendrix R.W."/>
            <person name="Hatfull G.F."/>
        </authorList>
    </citation>
    <scope>NUCLEOTIDE SEQUENCE</scope>
</reference>
<comment type="similarity">
    <text evidence="1">Belongs to the carbohydrate kinase PfkB family.</text>
</comment>
<dbReference type="SUPFAM" id="SSF53613">
    <property type="entry name" value="Ribokinase-like"/>
    <property type="match status" value="1"/>
</dbReference>
<sequence>MARILVVGDVIDDIGVLPLEPVTPSSDTRAEIRMTPGGSAANVAAWLGHLGADVVFAGRVGADGVDRHLGALTEAGVEAHLTADDELPTASLVLTLAPDGDRTMYVDRAANAAMTMADVPEVAWFGVDWLHLTGYTFFDPLTRPLALDLADEAVRRGVGLSVDPSTLAFLRQVGAADFLAWVASAELLFPNQDEADFLGVHDDPRAVVTLGPRGARVAGRRHAAHEARVVDTTGAGDAFCAGYLAARAAGAAAAVESGLAAAATCVAHRGARRPRQPW</sequence>
<dbReference type="InterPro" id="IPR011611">
    <property type="entry name" value="PfkB_dom"/>
</dbReference>
<evidence type="ECO:0000259" key="6">
    <source>
        <dbReference type="Pfam" id="PF00294"/>
    </source>
</evidence>
<dbReference type="AlphaFoldDB" id="A0A2P2C548"/>
<proteinExistence type="inferred from homology"/>